<feature type="binding site" evidence="6">
    <location>
        <position position="10"/>
    </location>
    <ligand>
        <name>Mn(2+)</name>
        <dbReference type="ChEBI" id="CHEBI:29035"/>
        <label>1</label>
    </ligand>
</feature>
<comment type="similarity">
    <text evidence="1 6">Belongs to the phosphopentomutase family.</text>
</comment>
<evidence type="ECO:0000256" key="5">
    <source>
        <dbReference type="ARBA" id="ARBA00023235"/>
    </source>
</evidence>
<dbReference type="InterPro" id="IPR017850">
    <property type="entry name" value="Alkaline_phosphatase_core_sf"/>
</dbReference>
<dbReference type="HAMAP" id="MF_00740">
    <property type="entry name" value="Phosphopentomut"/>
    <property type="match status" value="1"/>
</dbReference>
<dbReference type="CDD" id="cd16009">
    <property type="entry name" value="PPM"/>
    <property type="match status" value="1"/>
</dbReference>
<dbReference type="GO" id="GO:0009117">
    <property type="term" value="P:nucleotide metabolic process"/>
    <property type="evidence" value="ECO:0007669"/>
    <property type="project" value="UniProtKB-UniRule"/>
</dbReference>
<dbReference type="NCBIfam" id="TIGR01696">
    <property type="entry name" value="deoB"/>
    <property type="match status" value="1"/>
</dbReference>
<sequence>MKRAILIVLDSVGIGEMPDAHEYGDVGSNTIGNIAKARGGLHLPHLQRLGLGNIAPIQGVDPEASPQGCYGKMAERSPGKDTTTGHWEIAGVVLERAFPTFSKGFPEDFLQAFAERIGRQVIGNEVASGTEIIQRLGQEHVRTGKPIAYTSADSVFQIAAHEEVIPLEELYRICGIAREMLEGDLRVGRVIARPFLGEEGNFYRTTNRHDYAIEPPHKILLDMVKEKGLRVMAVGKIKDIYAGHGVTDHLASKGNRDGVEKTLAFIREKKPGLIMTNLVDFDMLYGHRNDVENYAQALEEFDGRLPEILASLEEEDILFITADHGCDPTTESTDHSREYVPLLVYGKKVVPGRNLGIRSSFADLGATIAEYLGTEELVNGRSFLGELI</sequence>
<feature type="binding site" evidence="6">
    <location>
        <position position="335"/>
    </location>
    <ligand>
        <name>Mn(2+)</name>
        <dbReference type="ChEBI" id="CHEBI:29035"/>
        <label>2</label>
    </ligand>
</feature>
<keyword evidence="5 6" id="KW-0413">Isomerase</keyword>
<dbReference type="PANTHER" id="PTHR21110">
    <property type="entry name" value="PHOSPHOPENTOMUTASE"/>
    <property type="match status" value="1"/>
</dbReference>
<accession>A0A0W1JEP4</accession>
<dbReference type="PIRSF" id="PIRSF001491">
    <property type="entry name" value="Ppentomutase"/>
    <property type="match status" value="1"/>
</dbReference>
<dbReference type="FunFam" id="3.30.70.1250:FF:000001">
    <property type="entry name" value="Phosphopentomutase"/>
    <property type="match status" value="1"/>
</dbReference>
<dbReference type="GO" id="GO:0005829">
    <property type="term" value="C:cytosol"/>
    <property type="evidence" value="ECO:0007669"/>
    <property type="project" value="TreeGrafter"/>
</dbReference>
<dbReference type="SUPFAM" id="SSF53649">
    <property type="entry name" value="Alkaline phosphatase-like"/>
    <property type="match status" value="1"/>
</dbReference>
<dbReference type="GO" id="GO:0000287">
    <property type="term" value="F:magnesium ion binding"/>
    <property type="evidence" value="ECO:0007669"/>
    <property type="project" value="UniProtKB-UniRule"/>
</dbReference>
<dbReference type="OrthoDB" id="9769930at2"/>
<dbReference type="NCBIfam" id="NF003766">
    <property type="entry name" value="PRK05362.1"/>
    <property type="match status" value="1"/>
</dbReference>
<dbReference type="UniPathway" id="UPA00087">
    <property type="reaction ID" value="UER00173"/>
</dbReference>
<evidence type="ECO:0000256" key="1">
    <source>
        <dbReference type="ARBA" id="ARBA00010373"/>
    </source>
</evidence>
<dbReference type="InterPro" id="IPR010045">
    <property type="entry name" value="DeoB"/>
</dbReference>
<keyword evidence="3 6" id="KW-0479">Metal-binding</keyword>
<dbReference type="InterPro" id="IPR006124">
    <property type="entry name" value="Metalloenzyme"/>
</dbReference>
<evidence type="ECO:0000256" key="4">
    <source>
        <dbReference type="ARBA" id="ARBA00023211"/>
    </source>
</evidence>
<feature type="domain" description="Metalloenzyme" evidence="8">
    <location>
        <begin position="2"/>
        <end position="375"/>
    </location>
</feature>
<dbReference type="EC" id="5.4.2.7" evidence="6 7"/>
<dbReference type="SUPFAM" id="SSF143856">
    <property type="entry name" value="DeoB insert domain-like"/>
    <property type="match status" value="1"/>
</dbReference>
<gene>
    <name evidence="6" type="primary">deoB</name>
    <name evidence="9" type="ORF">AT727_10955</name>
</gene>
<comment type="pathway">
    <text evidence="6">Carbohydrate degradation; 2-deoxy-D-ribose 1-phosphate degradation; D-glyceraldehyde 3-phosphate and acetaldehyde from 2-deoxy-alpha-D-ribose 1-phosphate: step 1/2.</text>
</comment>
<organism evidence="9 10">
    <name type="scientific">Desulfitobacterium hafniense</name>
    <name type="common">Desulfitobacterium frappieri</name>
    <dbReference type="NCBI Taxonomy" id="49338"/>
    <lineage>
        <taxon>Bacteria</taxon>
        <taxon>Bacillati</taxon>
        <taxon>Bacillota</taxon>
        <taxon>Clostridia</taxon>
        <taxon>Eubacteriales</taxon>
        <taxon>Desulfitobacteriaceae</taxon>
        <taxon>Desulfitobacterium</taxon>
    </lineage>
</organism>
<protein>
    <recommendedName>
        <fullName evidence="6 7">Phosphopentomutase</fullName>
        <ecNumber evidence="6 7">5.4.2.7</ecNumber>
    </recommendedName>
    <alternativeName>
        <fullName evidence="6">Phosphodeoxyribomutase</fullName>
    </alternativeName>
</protein>
<evidence type="ECO:0000256" key="2">
    <source>
        <dbReference type="ARBA" id="ARBA00022490"/>
    </source>
</evidence>
<evidence type="ECO:0000313" key="10">
    <source>
        <dbReference type="Proteomes" id="UP000054623"/>
    </source>
</evidence>
<dbReference type="SMR" id="A0A0W1JEP4"/>
<dbReference type="Gene3D" id="3.30.70.1250">
    <property type="entry name" value="Phosphopentomutase"/>
    <property type="match status" value="1"/>
</dbReference>
<dbReference type="Pfam" id="PF01676">
    <property type="entry name" value="Metalloenzyme"/>
    <property type="match status" value="1"/>
</dbReference>
<feature type="binding site" evidence="6">
    <location>
        <position position="324"/>
    </location>
    <ligand>
        <name>Mn(2+)</name>
        <dbReference type="ChEBI" id="CHEBI:29035"/>
        <label>1</label>
    </ligand>
</feature>
<dbReference type="EMBL" id="LOCK01000061">
    <property type="protein sequence ID" value="KTE89858.1"/>
    <property type="molecule type" value="Genomic_DNA"/>
</dbReference>
<dbReference type="GO" id="GO:0030145">
    <property type="term" value="F:manganese ion binding"/>
    <property type="evidence" value="ECO:0007669"/>
    <property type="project" value="UniProtKB-UniRule"/>
</dbReference>
<dbReference type="GO" id="GO:0008973">
    <property type="term" value="F:phosphopentomutase activity"/>
    <property type="evidence" value="ECO:0007669"/>
    <property type="project" value="UniProtKB-UniRule"/>
</dbReference>
<dbReference type="PANTHER" id="PTHR21110:SF0">
    <property type="entry name" value="PHOSPHOPENTOMUTASE"/>
    <property type="match status" value="1"/>
</dbReference>
<comment type="cofactor">
    <cofactor evidence="6">
        <name>Mn(2+)</name>
        <dbReference type="ChEBI" id="CHEBI:29035"/>
    </cofactor>
    <text evidence="6">Binds 2 manganese ions.</text>
</comment>
<dbReference type="RefSeq" id="WP_005811028.1">
    <property type="nucleotide sequence ID" value="NZ_CABKQQ010000029.1"/>
</dbReference>
<comment type="subcellular location">
    <subcellularLocation>
        <location evidence="6">Cytoplasm</location>
    </subcellularLocation>
</comment>
<proteinExistence type="inferred from homology"/>
<feature type="binding site" evidence="6">
    <location>
        <position position="282"/>
    </location>
    <ligand>
        <name>Mn(2+)</name>
        <dbReference type="ChEBI" id="CHEBI:29035"/>
        <label>2</label>
    </ligand>
</feature>
<evidence type="ECO:0000259" key="8">
    <source>
        <dbReference type="Pfam" id="PF01676"/>
    </source>
</evidence>
<evidence type="ECO:0000256" key="6">
    <source>
        <dbReference type="HAMAP-Rule" id="MF_00740"/>
    </source>
</evidence>
<evidence type="ECO:0000256" key="3">
    <source>
        <dbReference type="ARBA" id="ARBA00022723"/>
    </source>
</evidence>
<dbReference type="GO" id="GO:0006015">
    <property type="term" value="P:5-phosphoribose 1-diphosphate biosynthetic process"/>
    <property type="evidence" value="ECO:0007669"/>
    <property type="project" value="UniProtKB-UniPathway"/>
</dbReference>
<comment type="function">
    <text evidence="6">Isomerase that catalyzes the conversion of deoxy-ribose 1-phosphate (dRib-1-P) and ribose 1-phosphate (Rib-1-P) to deoxy-ribose 5-phosphate (dRib-5-P) and ribose 5-phosphate (Rib-5-P), respectively.</text>
</comment>
<comment type="catalytic activity">
    <reaction evidence="6">
        <text>alpha-D-ribose 1-phosphate = D-ribose 5-phosphate</text>
        <dbReference type="Rhea" id="RHEA:18793"/>
        <dbReference type="ChEBI" id="CHEBI:57720"/>
        <dbReference type="ChEBI" id="CHEBI:78346"/>
        <dbReference type="EC" id="5.4.2.7"/>
    </reaction>
</comment>
<evidence type="ECO:0000256" key="7">
    <source>
        <dbReference type="NCBIfam" id="TIGR01696"/>
    </source>
</evidence>
<dbReference type="InterPro" id="IPR024052">
    <property type="entry name" value="Phosphopentomutase_DeoB_cap_sf"/>
</dbReference>
<dbReference type="GO" id="GO:0006018">
    <property type="term" value="P:2-deoxyribose 1-phosphate catabolic process"/>
    <property type="evidence" value="ECO:0007669"/>
    <property type="project" value="UniProtKB-UniRule"/>
</dbReference>
<comment type="catalytic activity">
    <reaction evidence="6">
        <text>2-deoxy-alpha-D-ribose 1-phosphate = 2-deoxy-D-ribose 5-phosphate</text>
        <dbReference type="Rhea" id="RHEA:27658"/>
        <dbReference type="ChEBI" id="CHEBI:57259"/>
        <dbReference type="ChEBI" id="CHEBI:62877"/>
        <dbReference type="EC" id="5.4.2.7"/>
    </reaction>
</comment>
<evidence type="ECO:0000313" key="9">
    <source>
        <dbReference type="EMBL" id="KTE89858.1"/>
    </source>
</evidence>
<keyword evidence="4 6" id="KW-0464">Manganese</keyword>
<dbReference type="GO" id="GO:0043094">
    <property type="term" value="P:metabolic compound salvage"/>
    <property type="evidence" value="ECO:0007669"/>
    <property type="project" value="UniProtKB-UniRule"/>
</dbReference>
<keyword evidence="2 6" id="KW-0963">Cytoplasm</keyword>
<dbReference type="Proteomes" id="UP000054623">
    <property type="component" value="Unassembled WGS sequence"/>
</dbReference>
<name>A0A0W1JEP4_DESHA</name>
<comment type="caution">
    <text evidence="9">The sequence shown here is derived from an EMBL/GenBank/DDBJ whole genome shotgun (WGS) entry which is preliminary data.</text>
</comment>
<feature type="binding site" evidence="6">
    <location>
        <position position="287"/>
    </location>
    <ligand>
        <name>Mn(2+)</name>
        <dbReference type="ChEBI" id="CHEBI:29035"/>
        <label>2</label>
    </ligand>
</feature>
<feature type="binding site" evidence="6">
    <location>
        <position position="323"/>
    </location>
    <ligand>
        <name>Mn(2+)</name>
        <dbReference type="ChEBI" id="CHEBI:29035"/>
        <label>1</label>
    </ligand>
</feature>
<dbReference type="OMA" id="SGHWEMM"/>
<dbReference type="Gene3D" id="3.40.720.10">
    <property type="entry name" value="Alkaline Phosphatase, subunit A"/>
    <property type="match status" value="1"/>
</dbReference>
<reference evidence="9 10" key="1">
    <citation type="submission" date="2015-12" db="EMBL/GenBank/DDBJ databases">
        <title>Draft Genome Sequence of Desulfitobacterium hafniense Strain DH, a Sulfate-reducing Bacterium Isolated from Paddy Soils.</title>
        <authorList>
            <person name="Bao P."/>
            <person name="Zhang X."/>
            <person name="Li G."/>
        </authorList>
    </citation>
    <scope>NUCLEOTIDE SEQUENCE [LARGE SCALE GENOMIC DNA]</scope>
    <source>
        <strain evidence="9 10">DH</strain>
    </source>
</reference>
<dbReference type="AlphaFoldDB" id="A0A0W1JEP4"/>